<dbReference type="EMBL" id="JBEZVE010000036">
    <property type="protein sequence ID" value="MEU3787094.1"/>
    <property type="molecule type" value="Genomic_DNA"/>
</dbReference>
<evidence type="ECO:0000313" key="12">
    <source>
        <dbReference type="Proteomes" id="UP001550739"/>
    </source>
</evidence>
<dbReference type="InterPro" id="IPR004869">
    <property type="entry name" value="MMPL_dom"/>
</dbReference>
<evidence type="ECO:0000256" key="6">
    <source>
        <dbReference type="ARBA" id="ARBA00023136"/>
    </source>
</evidence>
<dbReference type="Pfam" id="PF03176">
    <property type="entry name" value="MMPL"/>
    <property type="match status" value="2"/>
</dbReference>
<sequence length="1194" mass="124253">MRAGETTTTRTGRGRAVPWAVLGLWIAALVLVGPLAAKLADVQHDKVTDYLPASADSTQVAKIEEKLPGGETTEMVLVYHRDGGLSAADRETAAGQVAEITRQHELIGGAPQGIPSKDGTTLMYPVASNEPGANEEQRDKLVDDVREVAQGEGGLSVEVGGTGALATDSGAVYDSLGGPLLYTTVAVVAVLLILIYRSPVLWLVPLVVAGIADYMSMGAAYGLNQVFGTTVSGQSSGVMTILVFGAGTDYALLLVSRYREELRRFERPYEAMVAALRGCGPAVLASSGTVAAGLLCLLAADLNSSRGMGPLGTVGVLCALIAMMTLLPAILVLVGRRVFWPLVPAFGSTPKKRRSLFSAMGSSAGRRPLTVLASGAVLLGALALGSLNLPGPLKQEDSFVDKPESVVAMETLAKAYPGQGSQPIDVITPQGRADATLAAVRGTPGVAGAEQGRTGDGWTEISVFAKSAPQSAGETATIKSLRDELKGSYVGGDSAQQIDLEDTNARDTKIVVPLVLVSVLLILIVLLRSLVAPLLLVVAVVAVWGASLGIGGLVFEPILGLKGTDPGLGLLSFVFLVALGVDYGIFLMHRMREESLAGAEPAAAALTALRTTGGVIASAGLVLAATFAVLTNMGLVQLVQLGFVIAVGVLLDTFLVRTYLVTSASVALRRKVWWPGGLSREPSRPGRHGGRKPSAHPEHADRTPRSSTLIEHLEPAGPPGRASFRRGARVPARVPEDGAVEERGTTTGVRDRSAAETAAGGGGRSRRVERIMSAVNREPLTAPHRTRNDAVLALGVAVLAVAIALMGGEGIRPDPLGWTLLLAGHVPLVWRRRRPVVALLGVVACVAPYYALDYNPALPIPATVLALYTVAATGTVRRTLLTGVAVLGPTVISDGLTNPEGALESLEISGWVIAVLFIGIDVRYYRRYVASVVERAERAERTREEEARRRVAEERLRIARDLHDLLAHSITLIGVQTSVAAHVLTADPERLDRKAVAQALDDIAGTCRTARGELRTTLEVLRAHDTVMGVGADLVAGAGSVSGSVSGARDMRGPLPGIDGLAGLAETGRVAGAKVELSVRADDIPPSVGAAAYRIVQEALTNAVRHGGREDLTVRVGLWTADGALRVSVRDDGTGGDDGSGGGAGPSDGRPGFGLVGMRERARSVGGTLDAGPGPAEGFEVTATLPLSREGEIR</sequence>
<feature type="transmembrane region" description="Helical" evidence="9">
    <location>
        <begin position="636"/>
        <end position="660"/>
    </location>
</feature>
<feature type="transmembrane region" description="Helical" evidence="9">
    <location>
        <begin position="16"/>
        <end position="37"/>
    </location>
</feature>
<keyword evidence="6 9" id="KW-0472">Membrane</keyword>
<name>A0ABV2ZWY6_9ACTN</name>
<dbReference type="Gene3D" id="1.20.5.1930">
    <property type="match status" value="1"/>
</dbReference>
<dbReference type="InterPro" id="IPR036890">
    <property type="entry name" value="HATPase_C_sf"/>
</dbReference>
<dbReference type="PROSITE" id="PS50156">
    <property type="entry name" value="SSD"/>
    <property type="match status" value="1"/>
</dbReference>
<dbReference type="RefSeq" id="WP_361709336.1">
    <property type="nucleotide sequence ID" value="NZ_JBEZVE010000036.1"/>
</dbReference>
<evidence type="ECO:0000256" key="7">
    <source>
        <dbReference type="SAM" id="Coils"/>
    </source>
</evidence>
<feature type="transmembrane region" description="Helical" evidence="9">
    <location>
        <begin position="369"/>
        <end position="389"/>
    </location>
</feature>
<dbReference type="InterPro" id="IPR011712">
    <property type="entry name" value="Sig_transdc_His_kin_sub3_dim/P"/>
</dbReference>
<keyword evidence="3" id="KW-1003">Cell membrane</keyword>
<dbReference type="Pfam" id="PF07730">
    <property type="entry name" value="HisKA_3"/>
    <property type="match status" value="1"/>
</dbReference>
<comment type="similarity">
    <text evidence="2">Belongs to the resistance-nodulation-cell division (RND) (TC 2.A.6) family. MmpL subfamily.</text>
</comment>
<evidence type="ECO:0000256" key="1">
    <source>
        <dbReference type="ARBA" id="ARBA00004651"/>
    </source>
</evidence>
<dbReference type="PANTHER" id="PTHR33406">
    <property type="entry name" value="MEMBRANE PROTEIN MJ1562-RELATED"/>
    <property type="match status" value="1"/>
</dbReference>
<feature type="transmembrane region" description="Helical" evidence="9">
    <location>
        <begin position="534"/>
        <end position="555"/>
    </location>
</feature>
<dbReference type="Pfam" id="PF23539">
    <property type="entry name" value="DUF7134"/>
    <property type="match status" value="1"/>
</dbReference>
<dbReference type="InterPro" id="IPR050545">
    <property type="entry name" value="Mycobact_MmpL"/>
</dbReference>
<feature type="compositionally biased region" description="Basic and acidic residues" evidence="8">
    <location>
        <begin position="695"/>
        <end position="704"/>
    </location>
</feature>
<feature type="compositionally biased region" description="Basic residues" evidence="8">
    <location>
        <begin position="685"/>
        <end position="694"/>
    </location>
</feature>
<dbReference type="CDD" id="cd16917">
    <property type="entry name" value="HATPase_UhpB-NarQ-NarX-like"/>
    <property type="match status" value="1"/>
</dbReference>
<dbReference type="Gene3D" id="1.20.1640.10">
    <property type="entry name" value="Multidrug efflux transporter AcrB transmembrane domain"/>
    <property type="match status" value="2"/>
</dbReference>
<feature type="transmembrane region" description="Helical" evidence="9">
    <location>
        <begin position="510"/>
        <end position="527"/>
    </location>
</feature>
<keyword evidence="12" id="KW-1185">Reference proteome</keyword>
<dbReference type="PANTHER" id="PTHR33406:SF6">
    <property type="entry name" value="MEMBRANE PROTEIN YDGH-RELATED"/>
    <property type="match status" value="1"/>
</dbReference>
<dbReference type="SUPFAM" id="SSF55874">
    <property type="entry name" value="ATPase domain of HSP90 chaperone/DNA topoisomerase II/histidine kinase"/>
    <property type="match status" value="1"/>
</dbReference>
<dbReference type="InterPro" id="IPR003594">
    <property type="entry name" value="HATPase_dom"/>
</dbReference>
<evidence type="ECO:0000256" key="4">
    <source>
        <dbReference type="ARBA" id="ARBA00022692"/>
    </source>
</evidence>
<feature type="compositionally biased region" description="Basic and acidic residues" evidence="8">
    <location>
        <begin position="734"/>
        <end position="754"/>
    </location>
</feature>
<feature type="transmembrane region" description="Helical" evidence="9">
    <location>
        <begin position="790"/>
        <end position="808"/>
    </location>
</feature>
<comment type="caution">
    <text evidence="11">The sequence shown here is derived from an EMBL/GenBank/DDBJ whole genome shotgun (WGS) entry which is preliminary data.</text>
</comment>
<feature type="compositionally biased region" description="Gly residues" evidence="8">
    <location>
        <begin position="1136"/>
        <end position="1155"/>
    </location>
</feature>
<feature type="transmembrane region" description="Helical" evidence="9">
    <location>
        <begin position="235"/>
        <end position="255"/>
    </location>
</feature>
<feature type="transmembrane region" description="Helical" evidence="9">
    <location>
        <begin position="567"/>
        <end position="587"/>
    </location>
</feature>
<evidence type="ECO:0000259" key="10">
    <source>
        <dbReference type="PROSITE" id="PS50156"/>
    </source>
</evidence>
<feature type="region of interest" description="Disordered" evidence="8">
    <location>
        <begin position="678"/>
        <end position="766"/>
    </location>
</feature>
<keyword evidence="5 9" id="KW-1133">Transmembrane helix</keyword>
<feature type="transmembrane region" description="Helical" evidence="9">
    <location>
        <begin position="608"/>
        <end position="630"/>
    </location>
</feature>
<reference evidence="11 12" key="1">
    <citation type="submission" date="2024-06" db="EMBL/GenBank/DDBJ databases">
        <title>The Natural Products Discovery Center: Release of the First 8490 Sequenced Strains for Exploring Actinobacteria Biosynthetic Diversity.</title>
        <authorList>
            <person name="Kalkreuter E."/>
            <person name="Kautsar S.A."/>
            <person name="Yang D."/>
            <person name="Bader C.D."/>
            <person name="Teijaro C.N."/>
            <person name="Fluegel L."/>
            <person name="Davis C.M."/>
            <person name="Simpson J.R."/>
            <person name="Lauterbach L."/>
            <person name="Steele A.D."/>
            <person name="Gui C."/>
            <person name="Meng S."/>
            <person name="Li G."/>
            <person name="Viehrig K."/>
            <person name="Ye F."/>
            <person name="Su P."/>
            <person name="Kiefer A.F."/>
            <person name="Nichols A."/>
            <person name="Cepeda A.J."/>
            <person name="Yan W."/>
            <person name="Fan B."/>
            <person name="Jiang Y."/>
            <person name="Adhikari A."/>
            <person name="Zheng C.-J."/>
            <person name="Schuster L."/>
            <person name="Cowan T.M."/>
            <person name="Smanski M.J."/>
            <person name="Chevrette M.G."/>
            <person name="De Carvalho L.P.S."/>
            <person name="Shen B."/>
        </authorList>
    </citation>
    <scope>NUCLEOTIDE SEQUENCE [LARGE SCALE GENOMIC DNA]</scope>
    <source>
        <strain evidence="11 12">NPDC033843</strain>
    </source>
</reference>
<organism evidence="11 12">
    <name type="scientific">Streptomyces sp. 900129855</name>
    <dbReference type="NCBI Taxonomy" id="3155129"/>
    <lineage>
        <taxon>Bacteria</taxon>
        <taxon>Bacillati</taxon>
        <taxon>Actinomycetota</taxon>
        <taxon>Actinomycetes</taxon>
        <taxon>Kitasatosporales</taxon>
        <taxon>Streptomycetaceae</taxon>
        <taxon>Streptomyces</taxon>
    </lineage>
</organism>
<feature type="transmembrane region" description="Helical" evidence="9">
    <location>
        <begin position="179"/>
        <end position="196"/>
    </location>
</feature>
<keyword evidence="7" id="KW-0175">Coiled coil</keyword>
<dbReference type="Gene3D" id="3.30.565.10">
    <property type="entry name" value="Histidine kinase-like ATPase, C-terminal domain"/>
    <property type="match status" value="1"/>
</dbReference>
<dbReference type="InterPro" id="IPR000731">
    <property type="entry name" value="SSD"/>
</dbReference>
<dbReference type="SUPFAM" id="SSF82866">
    <property type="entry name" value="Multidrug efflux transporter AcrB transmembrane domain"/>
    <property type="match status" value="2"/>
</dbReference>
<evidence type="ECO:0000256" key="9">
    <source>
        <dbReference type="SAM" id="Phobius"/>
    </source>
</evidence>
<dbReference type="InterPro" id="IPR055558">
    <property type="entry name" value="DUF7134"/>
</dbReference>
<evidence type="ECO:0000256" key="5">
    <source>
        <dbReference type="ARBA" id="ARBA00022989"/>
    </source>
</evidence>
<dbReference type="SMART" id="SM00387">
    <property type="entry name" value="HATPase_c"/>
    <property type="match status" value="1"/>
</dbReference>
<gene>
    <name evidence="11" type="ORF">AB0E89_42335</name>
</gene>
<evidence type="ECO:0000313" key="11">
    <source>
        <dbReference type="EMBL" id="MEU3787094.1"/>
    </source>
</evidence>
<feature type="transmembrane region" description="Helical" evidence="9">
    <location>
        <begin position="312"/>
        <end position="334"/>
    </location>
</feature>
<comment type="subcellular location">
    <subcellularLocation>
        <location evidence="1">Cell membrane</location>
        <topology evidence="1">Multi-pass membrane protein</topology>
    </subcellularLocation>
</comment>
<feature type="domain" description="SSD" evidence="10">
    <location>
        <begin position="215"/>
        <end position="333"/>
    </location>
</feature>
<keyword evidence="4 9" id="KW-0812">Transmembrane</keyword>
<protein>
    <submittedName>
        <fullName evidence="11">MMPL family transporter</fullName>
    </submittedName>
</protein>
<feature type="coiled-coil region" evidence="7">
    <location>
        <begin position="929"/>
        <end position="956"/>
    </location>
</feature>
<dbReference type="Pfam" id="PF02518">
    <property type="entry name" value="HATPase_c"/>
    <property type="match status" value="1"/>
</dbReference>
<proteinExistence type="inferred from homology"/>
<accession>A0ABV2ZWY6</accession>
<dbReference type="Proteomes" id="UP001550739">
    <property type="component" value="Unassembled WGS sequence"/>
</dbReference>
<feature type="transmembrane region" description="Helical" evidence="9">
    <location>
        <begin position="203"/>
        <end position="223"/>
    </location>
</feature>
<evidence type="ECO:0000256" key="2">
    <source>
        <dbReference type="ARBA" id="ARBA00010157"/>
    </source>
</evidence>
<feature type="region of interest" description="Disordered" evidence="8">
    <location>
        <begin position="1128"/>
        <end position="1194"/>
    </location>
</feature>
<feature type="transmembrane region" description="Helical" evidence="9">
    <location>
        <begin position="275"/>
        <end position="300"/>
    </location>
</feature>
<evidence type="ECO:0000256" key="8">
    <source>
        <dbReference type="SAM" id="MobiDB-lite"/>
    </source>
</evidence>
<evidence type="ECO:0000256" key="3">
    <source>
        <dbReference type="ARBA" id="ARBA00022475"/>
    </source>
</evidence>